<dbReference type="EMBL" id="BARS01031092">
    <property type="protein sequence ID" value="GAG27853.1"/>
    <property type="molecule type" value="Genomic_DNA"/>
</dbReference>
<gene>
    <name evidence="1" type="ORF">S01H1_48414</name>
</gene>
<dbReference type="InterPro" id="IPR009414">
    <property type="entry name" value="DUF1064"/>
</dbReference>
<dbReference type="AlphaFoldDB" id="X0WTL8"/>
<proteinExistence type="predicted"/>
<protein>
    <recommendedName>
        <fullName evidence="2">TnsA endonuclease N-terminal domain-containing protein</fullName>
    </recommendedName>
</protein>
<name>X0WTL8_9ZZZZ</name>
<reference evidence="1" key="1">
    <citation type="journal article" date="2014" name="Front. Microbiol.">
        <title>High frequency of phylogenetically diverse reductive dehalogenase-homologous genes in deep subseafloor sedimentary metagenomes.</title>
        <authorList>
            <person name="Kawai M."/>
            <person name="Futagami T."/>
            <person name="Toyoda A."/>
            <person name="Takaki Y."/>
            <person name="Nishi S."/>
            <person name="Hori S."/>
            <person name="Arai W."/>
            <person name="Tsubouchi T."/>
            <person name="Morono Y."/>
            <person name="Uchiyama I."/>
            <person name="Ito T."/>
            <person name="Fujiyama A."/>
            <person name="Inagaki F."/>
            <person name="Takami H."/>
        </authorList>
    </citation>
    <scope>NUCLEOTIDE SEQUENCE</scope>
    <source>
        <strain evidence="1">Expedition CK06-06</strain>
    </source>
</reference>
<feature type="non-terminal residue" evidence="1">
    <location>
        <position position="1"/>
    </location>
</feature>
<evidence type="ECO:0008006" key="2">
    <source>
        <dbReference type="Google" id="ProtNLM"/>
    </source>
</evidence>
<dbReference type="Gene3D" id="3.40.91.30">
    <property type="match status" value="1"/>
</dbReference>
<evidence type="ECO:0000313" key="1">
    <source>
        <dbReference type="EMBL" id="GAG27853.1"/>
    </source>
</evidence>
<accession>X0WTL8</accession>
<comment type="caution">
    <text evidence="1">The sequence shown here is derived from an EMBL/GenBank/DDBJ whole genome shotgun (WGS) entry which is preliminary data.</text>
</comment>
<organism evidence="1">
    <name type="scientific">marine sediment metagenome</name>
    <dbReference type="NCBI Taxonomy" id="412755"/>
    <lineage>
        <taxon>unclassified sequences</taxon>
        <taxon>metagenomes</taxon>
        <taxon>ecological metagenomes</taxon>
    </lineage>
</organism>
<sequence>SYTPDFKVYFSDDHIEYHEVKGYDYPKGKTARKRFAKYYPHLKLILIDEEFFKALKRQGIDSLIENWE</sequence>
<dbReference type="Pfam" id="PF06356">
    <property type="entry name" value="DUF1064"/>
    <property type="match status" value="1"/>
</dbReference>